<sequence length="122" mass="13197">MAVAPATDVEPYLPAEHVEPATFMLVPEGQLLPFVDRPAEVSAFLTTCPTNRLMALLEQAFPMDLRLKRPPGEDTLDPDACPSSFAPSFVTEVQSRAAAPPPPPDAFGDPASWSFGTLLDWM</sequence>
<dbReference type="EMBL" id="SFCI01001081">
    <property type="protein sequence ID" value="TFY76819.1"/>
    <property type="molecule type" value="Genomic_DNA"/>
</dbReference>
<evidence type="ECO:0000313" key="3">
    <source>
        <dbReference type="Proteomes" id="UP000298061"/>
    </source>
</evidence>
<gene>
    <name evidence="2" type="ORF">EWM64_g7193</name>
</gene>
<comment type="caution">
    <text evidence="2">The sequence shown here is derived from an EMBL/GenBank/DDBJ whole genome shotgun (WGS) entry which is preliminary data.</text>
</comment>
<name>A0A4Y9ZTJ3_9AGAM</name>
<feature type="non-terminal residue" evidence="2">
    <location>
        <position position="122"/>
    </location>
</feature>
<dbReference type="Proteomes" id="UP000298061">
    <property type="component" value="Unassembled WGS sequence"/>
</dbReference>
<dbReference type="STRING" id="135208.A0A4Y9ZTJ3"/>
<organism evidence="2 3">
    <name type="scientific">Hericium alpestre</name>
    <dbReference type="NCBI Taxonomy" id="135208"/>
    <lineage>
        <taxon>Eukaryota</taxon>
        <taxon>Fungi</taxon>
        <taxon>Dikarya</taxon>
        <taxon>Basidiomycota</taxon>
        <taxon>Agaricomycotina</taxon>
        <taxon>Agaricomycetes</taxon>
        <taxon>Russulales</taxon>
        <taxon>Hericiaceae</taxon>
        <taxon>Hericium</taxon>
    </lineage>
</organism>
<dbReference type="OrthoDB" id="2591449at2759"/>
<evidence type="ECO:0000256" key="1">
    <source>
        <dbReference type="SAM" id="MobiDB-lite"/>
    </source>
</evidence>
<evidence type="ECO:0000313" key="2">
    <source>
        <dbReference type="EMBL" id="TFY76819.1"/>
    </source>
</evidence>
<keyword evidence="3" id="KW-1185">Reference proteome</keyword>
<protein>
    <submittedName>
        <fullName evidence="2">Uncharacterized protein</fullName>
    </submittedName>
</protein>
<proteinExistence type="predicted"/>
<reference evidence="2 3" key="1">
    <citation type="submission" date="2019-02" db="EMBL/GenBank/DDBJ databases">
        <title>Genome sequencing of the rare red list fungi Hericium alpestre (H. flagellum).</title>
        <authorList>
            <person name="Buettner E."/>
            <person name="Kellner H."/>
        </authorList>
    </citation>
    <scope>NUCLEOTIDE SEQUENCE [LARGE SCALE GENOMIC DNA]</scope>
    <source>
        <strain evidence="2 3">DSM 108284</strain>
    </source>
</reference>
<feature type="region of interest" description="Disordered" evidence="1">
    <location>
        <begin position="92"/>
        <end position="111"/>
    </location>
</feature>
<dbReference type="AlphaFoldDB" id="A0A4Y9ZTJ3"/>
<accession>A0A4Y9ZTJ3</accession>